<gene>
    <name evidence="4" type="ORF">PHYBLDRAFT_183592</name>
</gene>
<dbReference type="AlphaFoldDB" id="A0A162ZJY3"/>
<feature type="compositionally biased region" description="Polar residues" evidence="1">
    <location>
        <begin position="379"/>
        <end position="388"/>
    </location>
</feature>
<sequence length="446" mass="49016">MDNFKRVSAIAIVVSTLVAAPLVQGAYLPQSSWDSAAHSDSLQKRALSDKIPDLSRDTQSTDNDELDQNETEGSAIAEDGAPHTRPPYDQSKDGYSYHSTKNELQQNQQPQQQRQEEPTKPTIEFQLHAGRPEFTTENSAEENIEAAVKYTNNEESLVADRTKEREYDTENGNGNENDDEDGVIPFSNEQTAYYDNEVFDDMPEDLMDAEDVSSNRASTDTKLAIVSDRDELESPGLGYAVNRLPIPAPGSDSYSSSSGAGASADADAAHAFDIDQNDVDAADLGSLAALSFLSQPEREEIRTLIKSQEEEAVQELEHEIAETLTRAVYAMSKSRPAPWTDDPIELYQAYTRPIAIQSPTTDTKQRALGLSGSAKQKGGRTSTSNTRFSKGPQEYPLAAIIIILCLLIWVILKVPSLKKLVHSCVDPEKSSLPFHHSAKTKTKTMD</sequence>
<evidence type="ECO:0000256" key="1">
    <source>
        <dbReference type="SAM" id="MobiDB-lite"/>
    </source>
</evidence>
<feature type="compositionally biased region" description="Basic and acidic residues" evidence="1">
    <location>
        <begin position="41"/>
        <end position="56"/>
    </location>
</feature>
<dbReference type="EMBL" id="KV441024">
    <property type="protein sequence ID" value="OAD67301.1"/>
    <property type="molecule type" value="Genomic_DNA"/>
</dbReference>
<keyword evidence="5" id="KW-1185">Reference proteome</keyword>
<dbReference type="Proteomes" id="UP000077315">
    <property type="component" value="Unassembled WGS sequence"/>
</dbReference>
<evidence type="ECO:0000256" key="3">
    <source>
        <dbReference type="SAM" id="SignalP"/>
    </source>
</evidence>
<feature type="transmembrane region" description="Helical" evidence="2">
    <location>
        <begin position="395"/>
        <end position="412"/>
    </location>
</feature>
<name>A0A162ZJY3_PHYB8</name>
<dbReference type="OrthoDB" id="10407353at2759"/>
<evidence type="ECO:0000313" key="5">
    <source>
        <dbReference type="Proteomes" id="UP000077315"/>
    </source>
</evidence>
<protein>
    <submittedName>
        <fullName evidence="4">Uncharacterized protein</fullName>
    </submittedName>
</protein>
<dbReference type="VEuPathDB" id="FungiDB:PHYBLDRAFT_183592"/>
<feature type="chain" id="PRO_5007841266" evidence="3">
    <location>
        <begin position="26"/>
        <end position="446"/>
    </location>
</feature>
<feature type="compositionally biased region" description="Basic and acidic residues" evidence="1">
    <location>
        <begin position="158"/>
        <end position="168"/>
    </location>
</feature>
<keyword evidence="2" id="KW-0472">Membrane</keyword>
<evidence type="ECO:0000313" key="4">
    <source>
        <dbReference type="EMBL" id="OAD67301.1"/>
    </source>
</evidence>
<feature type="region of interest" description="Disordered" evidence="1">
    <location>
        <begin position="358"/>
        <end position="389"/>
    </location>
</feature>
<keyword evidence="2" id="KW-0812">Transmembrane</keyword>
<keyword evidence="3" id="KW-0732">Signal</keyword>
<organism evidence="4 5">
    <name type="scientific">Phycomyces blakesleeanus (strain ATCC 8743b / DSM 1359 / FGSC 10004 / NBRC 33097 / NRRL 1555)</name>
    <dbReference type="NCBI Taxonomy" id="763407"/>
    <lineage>
        <taxon>Eukaryota</taxon>
        <taxon>Fungi</taxon>
        <taxon>Fungi incertae sedis</taxon>
        <taxon>Mucoromycota</taxon>
        <taxon>Mucoromycotina</taxon>
        <taxon>Mucoromycetes</taxon>
        <taxon>Mucorales</taxon>
        <taxon>Phycomycetaceae</taxon>
        <taxon>Phycomyces</taxon>
    </lineage>
</organism>
<reference evidence="5" key="1">
    <citation type="submission" date="2015-06" db="EMBL/GenBank/DDBJ databases">
        <title>Expansion of signal transduction pathways in fungi by whole-genome duplication.</title>
        <authorList>
            <consortium name="DOE Joint Genome Institute"/>
            <person name="Corrochano L.M."/>
            <person name="Kuo A."/>
            <person name="Marcet-Houben M."/>
            <person name="Polaino S."/>
            <person name="Salamov A."/>
            <person name="Villalobos J.M."/>
            <person name="Alvarez M.I."/>
            <person name="Avalos J."/>
            <person name="Benito E.P."/>
            <person name="Benoit I."/>
            <person name="Burger G."/>
            <person name="Camino L.P."/>
            <person name="Canovas D."/>
            <person name="Cerda-Olmedo E."/>
            <person name="Cheng J.-F."/>
            <person name="Dominguez A."/>
            <person name="Elias M."/>
            <person name="Eslava A.P."/>
            <person name="Glaser F."/>
            <person name="Grimwood J."/>
            <person name="Gutierrez G."/>
            <person name="Heitman J."/>
            <person name="Henrissat B."/>
            <person name="Iturriaga E.A."/>
            <person name="Lang B.F."/>
            <person name="Lavin J.L."/>
            <person name="Lee S."/>
            <person name="Li W."/>
            <person name="Lindquist E."/>
            <person name="Lopez-Garcia S."/>
            <person name="Luque E.M."/>
            <person name="Marcos A.T."/>
            <person name="Martin J."/>
            <person name="McCluskey K."/>
            <person name="Medina H.R."/>
            <person name="Miralles-Duran A."/>
            <person name="Miyazaki A."/>
            <person name="Munoz-Torres E."/>
            <person name="Oguiza J.A."/>
            <person name="Ohm R."/>
            <person name="Olmedo M."/>
            <person name="Orejas M."/>
            <person name="Ortiz-Castellanos L."/>
            <person name="Pisabarro A.G."/>
            <person name="Rodriguez-Romero J."/>
            <person name="Ruiz-Herrera J."/>
            <person name="Ruiz-Vazquez R."/>
            <person name="Sanz C."/>
            <person name="Schackwitz W."/>
            <person name="Schmutz J."/>
            <person name="Shahriari M."/>
            <person name="Shelest E."/>
            <person name="Silva-Franco F."/>
            <person name="Soanes D."/>
            <person name="Syed K."/>
            <person name="Tagua V.G."/>
            <person name="Talbot N.J."/>
            <person name="Thon M."/>
            <person name="De vries R.P."/>
            <person name="Wiebenga A."/>
            <person name="Yadav J.S."/>
            <person name="Braun E.L."/>
            <person name="Baker S."/>
            <person name="Garre V."/>
            <person name="Horwitz B."/>
            <person name="Torres-Martinez S."/>
            <person name="Idnurm A."/>
            <person name="Herrera-Estrella A."/>
            <person name="Gabaldon T."/>
            <person name="Grigoriev I.V."/>
        </authorList>
    </citation>
    <scope>NUCLEOTIDE SEQUENCE [LARGE SCALE GENOMIC DNA]</scope>
    <source>
        <strain evidence="5">NRRL 1555(-)</strain>
    </source>
</reference>
<accession>A0A162ZJY3</accession>
<feature type="signal peptide" evidence="3">
    <location>
        <begin position="1"/>
        <end position="25"/>
    </location>
</feature>
<keyword evidence="2" id="KW-1133">Transmembrane helix</keyword>
<feature type="region of interest" description="Disordered" evidence="1">
    <location>
        <begin position="38"/>
        <end position="184"/>
    </location>
</feature>
<proteinExistence type="predicted"/>
<dbReference type="GeneID" id="28999703"/>
<evidence type="ECO:0000256" key="2">
    <source>
        <dbReference type="SAM" id="Phobius"/>
    </source>
</evidence>
<dbReference type="InParanoid" id="A0A162ZJY3"/>
<dbReference type="RefSeq" id="XP_018285341.1">
    <property type="nucleotide sequence ID" value="XM_018438797.1"/>
</dbReference>